<dbReference type="PROSITE" id="PS51257">
    <property type="entry name" value="PROKAR_LIPOPROTEIN"/>
    <property type="match status" value="1"/>
</dbReference>
<keyword evidence="1 3" id="KW-0646">Protease inhibitor</keyword>
<dbReference type="SMART" id="SM00043">
    <property type="entry name" value="CY"/>
    <property type="match status" value="1"/>
</dbReference>
<sequence length="247" mass="28105">MKMMNPRVFSLATSLSLFLALSALCALGSCMVEEHHNNIIRMKVGGLRDSHNDAVSNNAEIESLARFAIQEHNNKENALLEFAKVLKAKEQVVAGKIYFLTLEAIDGGKKKIYEAKIWVKPWMNFKQLREFRQIHAITPFRSLDLGIQQVFISEGHKLGWHEVPTLDPEITDAASYAVKSIALRSNSLSPYELLEVVLARAKVVEDYVKLNLLLKVRRGIKEERFVVELNKKHGGRFYLSRMKQDSP</sequence>
<reference evidence="5 6" key="1">
    <citation type="journal article" date="2023" name="Plants (Basel)">
        <title>Bridging the Gap: Combining Genomics and Transcriptomics Approaches to Understand Stylosanthes scabra, an Orphan Legume from the Brazilian Caatinga.</title>
        <authorList>
            <person name="Ferreira-Neto J.R.C."/>
            <person name="da Silva M.D."/>
            <person name="Binneck E."/>
            <person name="de Melo N.F."/>
            <person name="da Silva R.H."/>
            <person name="de Melo A.L.T.M."/>
            <person name="Pandolfi V."/>
            <person name="Bustamante F.O."/>
            <person name="Brasileiro-Vidal A.C."/>
            <person name="Benko-Iseppon A.M."/>
        </authorList>
    </citation>
    <scope>NUCLEOTIDE SEQUENCE [LARGE SCALE GENOMIC DNA]</scope>
    <source>
        <tissue evidence="5">Leaves</tissue>
    </source>
</reference>
<dbReference type="CDD" id="cd00042">
    <property type="entry name" value="CY"/>
    <property type="match status" value="1"/>
</dbReference>
<evidence type="ECO:0000313" key="6">
    <source>
        <dbReference type="Proteomes" id="UP001341840"/>
    </source>
</evidence>
<dbReference type="PANTHER" id="PTHR11413">
    <property type="entry name" value="CYSTATIN FAMILY MEMBER"/>
    <property type="match status" value="1"/>
</dbReference>
<feature type="signal peptide" evidence="3">
    <location>
        <begin position="1"/>
        <end position="30"/>
    </location>
</feature>
<comment type="similarity">
    <text evidence="3">Belongs to the cystatin family. Phytocystatin subfamily.</text>
</comment>
<dbReference type="InterPro" id="IPR046350">
    <property type="entry name" value="Cystatin_sf"/>
</dbReference>
<dbReference type="Gene3D" id="3.10.450.10">
    <property type="match status" value="2"/>
</dbReference>
<protein>
    <recommendedName>
        <fullName evidence="3">Cysteine proteinase inhibitor</fullName>
    </recommendedName>
</protein>
<keyword evidence="2 3" id="KW-0789">Thiol protease inhibitor</keyword>
<evidence type="ECO:0000313" key="5">
    <source>
        <dbReference type="EMBL" id="MED6162295.1"/>
    </source>
</evidence>
<dbReference type="PANTHER" id="PTHR11413:SF110">
    <property type="entry name" value="CYSTEINE PROTEINASE INHIBITOR 6"/>
    <property type="match status" value="1"/>
</dbReference>
<dbReference type="PROSITE" id="PS00287">
    <property type="entry name" value="CYSTATIN"/>
    <property type="match status" value="1"/>
</dbReference>
<gene>
    <name evidence="5" type="ORF">PIB30_069036</name>
</gene>
<comment type="caution">
    <text evidence="5">The sequence shown here is derived from an EMBL/GenBank/DDBJ whole genome shotgun (WGS) entry which is preliminary data.</text>
</comment>
<feature type="chain" id="PRO_5044981392" description="Cysteine proteinase inhibitor" evidence="3">
    <location>
        <begin position="31"/>
        <end position="247"/>
    </location>
</feature>
<feature type="domain" description="Cystatin" evidence="4">
    <location>
        <begin position="42"/>
        <end position="134"/>
    </location>
</feature>
<evidence type="ECO:0000256" key="2">
    <source>
        <dbReference type="ARBA" id="ARBA00022704"/>
    </source>
</evidence>
<dbReference type="InterPro" id="IPR000010">
    <property type="entry name" value="Cystatin_dom"/>
</dbReference>
<dbReference type="InterPro" id="IPR018073">
    <property type="entry name" value="Prot_inh_cystat_CS"/>
</dbReference>
<dbReference type="EMBL" id="JASCZI010121579">
    <property type="protein sequence ID" value="MED6162295.1"/>
    <property type="molecule type" value="Genomic_DNA"/>
</dbReference>
<keyword evidence="3" id="KW-0732">Signal</keyword>
<evidence type="ECO:0000256" key="3">
    <source>
        <dbReference type="RuleBase" id="RU362130"/>
    </source>
</evidence>
<dbReference type="Pfam" id="PF16845">
    <property type="entry name" value="SQAPI"/>
    <property type="match status" value="1"/>
</dbReference>
<dbReference type="Proteomes" id="UP001341840">
    <property type="component" value="Unassembled WGS sequence"/>
</dbReference>
<name>A0ABU6UP36_9FABA</name>
<organism evidence="5 6">
    <name type="scientific">Stylosanthes scabra</name>
    <dbReference type="NCBI Taxonomy" id="79078"/>
    <lineage>
        <taxon>Eukaryota</taxon>
        <taxon>Viridiplantae</taxon>
        <taxon>Streptophyta</taxon>
        <taxon>Embryophyta</taxon>
        <taxon>Tracheophyta</taxon>
        <taxon>Spermatophyta</taxon>
        <taxon>Magnoliopsida</taxon>
        <taxon>eudicotyledons</taxon>
        <taxon>Gunneridae</taxon>
        <taxon>Pentapetalae</taxon>
        <taxon>rosids</taxon>
        <taxon>fabids</taxon>
        <taxon>Fabales</taxon>
        <taxon>Fabaceae</taxon>
        <taxon>Papilionoideae</taxon>
        <taxon>50 kb inversion clade</taxon>
        <taxon>dalbergioids sensu lato</taxon>
        <taxon>Dalbergieae</taxon>
        <taxon>Pterocarpus clade</taxon>
        <taxon>Stylosanthes</taxon>
    </lineage>
</organism>
<evidence type="ECO:0000259" key="4">
    <source>
        <dbReference type="SMART" id="SM00043"/>
    </source>
</evidence>
<accession>A0ABU6UP36</accession>
<evidence type="ECO:0000256" key="1">
    <source>
        <dbReference type="ARBA" id="ARBA00022690"/>
    </source>
</evidence>
<dbReference type="SUPFAM" id="SSF54403">
    <property type="entry name" value="Cystatin/monellin"/>
    <property type="match status" value="2"/>
</dbReference>
<keyword evidence="6" id="KW-1185">Reference proteome</keyword>
<proteinExistence type="inferred from homology"/>
<dbReference type="InterPro" id="IPR027214">
    <property type="entry name" value="Cystatin"/>
</dbReference>